<reference evidence="14" key="1">
    <citation type="submission" date="2025-08" db="UniProtKB">
        <authorList>
            <consortium name="RefSeq"/>
        </authorList>
    </citation>
    <scope>IDENTIFICATION</scope>
    <source>
        <tissue evidence="14">Whole sample</tissue>
    </source>
</reference>
<dbReference type="Gene3D" id="3.20.20.80">
    <property type="entry name" value="Glycosidases"/>
    <property type="match status" value="1"/>
</dbReference>
<feature type="domain" description="GH10" evidence="12">
    <location>
        <begin position="951"/>
        <end position="1255"/>
    </location>
</feature>
<dbReference type="SUPFAM" id="SSF49899">
    <property type="entry name" value="Concanavalin A-like lectins/glucanases"/>
    <property type="match status" value="1"/>
</dbReference>
<evidence type="ECO:0000256" key="8">
    <source>
        <dbReference type="ARBA" id="ARBA00023326"/>
    </source>
</evidence>
<dbReference type="InterPro" id="IPR008979">
    <property type="entry name" value="Galactose-bd-like_sf"/>
</dbReference>
<dbReference type="GO" id="GO:0031176">
    <property type="term" value="F:endo-1,4-beta-xylanase activity"/>
    <property type="evidence" value="ECO:0007669"/>
    <property type="project" value="UniProtKB-ARBA"/>
</dbReference>
<dbReference type="CDD" id="cd19757">
    <property type="entry name" value="Bbox1"/>
    <property type="match status" value="1"/>
</dbReference>
<dbReference type="InterPro" id="IPR044846">
    <property type="entry name" value="GH10"/>
</dbReference>
<dbReference type="SUPFAM" id="SSF57850">
    <property type="entry name" value="RING/U-box"/>
    <property type="match status" value="1"/>
</dbReference>
<dbReference type="Gene3D" id="3.30.160.60">
    <property type="entry name" value="Classic Zinc Finger"/>
    <property type="match status" value="1"/>
</dbReference>
<dbReference type="Pfam" id="PF22586">
    <property type="entry name" value="ANCHR-like_BBOX"/>
    <property type="match status" value="1"/>
</dbReference>
<dbReference type="Pfam" id="PF00331">
    <property type="entry name" value="Glyco_hydro_10"/>
    <property type="match status" value="1"/>
</dbReference>
<dbReference type="Gene3D" id="2.60.120.920">
    <property type="match status" value="1"/>
</dbReference>
<dbReference type="GO" id="GO:0000272">
    <property type="term" value="P:polysaccharide catabolic process"/>
    <property type="evidence" value="ECO:0007669"/>
    <property type="project" value="UniProtKB-KW"/>
</dbReference>
<name>A0A8B8E848_CRAVI</name>
<feature type="domain" description="RING-type" evidence="10">
    <location>
        <begin position="19"/>
        <end position="62"/>
    </location>
</feature>
<dbReference type="InterPro" id="IPR017853">
    <property type="entry name" value="GH"/>
</dbReference>
<dbReference type="SUPFAM" id="SSF51445">
    <property type="entry name" value="(Trans)glycosidases"/>
    <property type="match status" value="1"/>
</dbReference>
<dbReference type="InterPro" id="IPR003305">
    <property type="entry name" value="CenC_carb-bd"/>
</dbReference>
<protein>
    <submittedName>
        <fullName evidence="14">Uncharacterized protein LOC111132339</fullName>
    </submittedName>
</protein>
<dbReference type="PROSITE" id="PS50119">
    <property type="entry name" value="ZF_BBOX"/>
    <property type="match status" value="1"/>
</dbReference>
<evidence type="ECO:0000256" key="1">
    <source>
        <dbReference type="ARBA" id="ARBA00007495"/>
    </source>
</evidence>
<dbReference type="GO" id="GO:0008270">
    <property type="term" value="F:zinc ion binding"/>
    <property type="evidence" value="ECO:0007669"/>
    <property type="project" value="UniProtKB-KW"/>
</dbReference>
<evidence type="ECO:0000313" key="14">
    <source>
        <dbReference type="RefSeq" id="XP_022335849.1"/>
    </source>
</evidence>
<dbReference type="PROSITE" id="PS00518">
    <property type="entry name" value="ZF_RING_1"/>
    <property type="match status" value="1"/>
</dbReference>
<dbReference type="KEGG" id="cvn:111132339"/>
<dbReference type="Pfam" id="PF02018">
    <property type="entry name" value="CBM_4_9"/>
    <property type="match status" value="1"/>
</dbReference>
<dbReference type="PANTHER" id="PTHR31490">
    <property type="entry name" value="GLYCOSYL HYDROLASE"/>
    <property type="match status" value="1"/>
</dbReference>
<dbReference type="InterPro" id="IPR017907">
    <property type="entry name" value="Znf_RING_CS"/>
</dbReference>
<feature type="domain" description="B box-type" evidence="11">
    <location>
        <begin position="97"/>
        <end position="139"/>
    </location>
</feature>
<keyword evidence="5" id="KW-0378">Hydrolase</keyword>
<gene>
    <name evidence="14" type="primary">LOC111132339</name>
</gene>
<evidence type="ECO:0000259" key="11">
    <source>
        <dbReference type="PROSITE" id="PS50119"/>
    </source>
</evidence>
<keyword evidence="6" id="KW-0862">Zinc</keyword>
<dbReference type="PANTHER" id="PTHR31490:SF1">
    <property type="entry name" value="ENDO-1,4-BETA-XYLANASE 1"/>
    <property type="match status" value="1"/>
</dbReference>
<dbReference type="PROSITE" id="PS51760">
    <property type="entry name" value="GH10_2"/>
    <property type="match status" value="1"/>
</dbReference>
<evidence type="ECO:0000256" key="6">
    <source>
        <dbReference type="ARBA" id="ARBA00022833"/>
    </source>
</evidence>
<dbReference type="SMART" id="SM00633">
    <property type="entry name" value="Glyco_10"/>
    <property type="match status" value="1"/>
</dbReference>
<dbReference type="InterPro" id="IPR043136">
    <property type="entry name" value="B30.2/SPRY_sf"/>
</dbReference>
<keyword evidence="2" id="KW-0479">Metal-binding</keyword>
<evidence type="ECO:0000256" key="4">
    <source>
        <dbReference type="ARBA" id="ARBA00022771"/>
    </source>
</evidence>
<evidence type="ECO:0000256" key="9">
    <source>
        <dbReference type="PROSITE-ProRule" id="PRU00024"/>
    </source>
</evidence>
<evidence type="ECO:0000259" key="10">
    <source>
        <dbReference type="PROSITE" id="PS50089"/>
    </source>
</evidence>
<dbReference type="GeneID" id="111132339"/>
<keyword evidence="7" id="KW-0119">Carbohydrate metabolism</keyword>
<dbReference type="SUPFAM" id="SSF49785">
    <property type="entry name" value="Galactose-binding domain-like"/>
    <property type="match status" value="1"/>
</dbReference>
<evidence type="ECO:0000256" key="2">
    <source>
        <dbReference type="ARBA" id="ARBA00022723"/>
    </source>
</evidence>
<sequence>MSAESTIKEINSRVFSITCRRCNHVYNDEDHQPRLLPCLHDVCLDCLCELVFDETLTCPECKTSHRTPDNDVTIFQTDPVKLGLILETSETPLKVSCDFCDEEPTATYRCMDCLDNLCSDCLKIHKKYKKYKDHSVISLDEYSTLQQSHSRPNVECKVPGHSNEPIKFYCTDKDCGQCLCPSCVISHIELGHPVLKIDTVFDIRLKTIKGLDLDLQNQIERVEEAMMLIEVECNIVDKMATEAQREAEEAFNYLINLLKKRKSFVEHLITSEQENKRQILRDQEKEFQNRRNMIEDGKTYLKNVLENGTKSEFLSLEPIIRKHFLRLTKDDVHCLPCINPTIRFSSQNMIDDIEEVVDNFGSIVFSHAYSPFTRIEFPSFCHVEELFEVRLQLFNNHGDIIKEEEMDVQVCLVDPTERLTRSLCPCQQEEGGALTTCFRVQGVGVYSVEVFILGRPFYIHPKQIEVLERIQEPSVEDDLIANNDSHLLSPIPDLVLSQGDMKPLTSPRRPLSSNSRGSQRCRMTYTCPPFHLDESTLHKECFISRSKQILSNTSTARSQYQTTLVNKGSVHHGIAGSVCFYSPCAAYFEVEITYEIWEDLCLNDVICDVIIANDDMSEFTTTERHHKLGWSLTVVFCEKCHQVCMECWDFQVLVSHTPVGLVARHSSLSKVIGVFLDDTNACISLIDCTEADLIVQFNDVKFDPPLWPAFCVHPSEKFSVELKLKTGQEVNKMPVHLIPTTEDLCVHRTMTSVFGTLLAITLVCRIYTASELLQNADFESTSFSGNWVAVDCTLTSRSDDKFHGAHSVMISNRHNASSSVRQNFSVTAGKNYVVSMRFKILNLPAGHQYTKVTLMLALTVNGQPRYSTLSNLPMQQLRFGWTEISGDFHASNGATTAAPYIQIADTEVDFLLDAASATELNHDPHWLTEANQRINKIRKAPISFKLPDGVNAHGISVELIQKKRAFAFGTAVDATYMTDHTHKTYQDFVYENFEWAVLENALKWNHLERTEGHVDFNRSLNAIAVLQSHGIKVRGHNMFWGVDRHVPQFLSGKSQTQLLTTMKNHVHDVISKTRGKLEHWDVNNENLHGDWYERHTGDPDITEKMFQWIHNQEPQVKLFLNDYWVITHSEETTALRNQAQQFKLDGIPIYGLGIQGHFRSHSSHNIDMDVIKYRLDKVAESGLKIWITEFTLWDTDENRKAANLEKVMTLFFSHPAVEGVLLWGFWDGKIFQNQNSLFTGSNITANAAGQKYLDLVRKAWKTYFVHNIQPSHTVHTSGFLGEYQLNVKKSGHLIHQEHFSLDSSGKDITINLTNDHQGVSHIAFG</sequence>
<dbReference type="Proteomes" id="UP000694844">
    <property type="component" value="Chromosome 5"/>
</dbReference>
<dbReference type="InterPro" id="IPR001841">
    <property type="entry name" value="Znf_RING"/>
</dbReference>
<dbReference type="InterPro" id="IPR013320">
    <property type="entry name" value="ConA-like_dom_sf"/>
</dbReference>
<dbReference type="Gene3D" id="3.30.40.10">
    <property type="entry name" value="Zinc/RING finger domain, C3HC4 (zinc finger)"/>
    <property type="match status" value="1"/>
</dbReference>
<evidence type="ECO:0000256" key="3">
    <source>
        <dbReference type="ARBA" id="ARBA00022737"/>
    </source>
</evidence>
<dbReference type="SUPFAM" id="SSF57845">
    <property type="entry name" value="B-box zinc-binding domain"/>
    <property type="match status" value="1"/>
</dbReference>
<comment type="similarity">
    <text evidence="1">Belongs to the glycosyl hydrolase 10 (cellulase F) family.</text>
</comment>
<keyword evidence="8" id="KW-0624">Polysaccharide degradation</keyword>
<evidence type="ECO:0000256" key="5">
    <source>
        <dbReference type="ARBA" id="ARBA00022801"/>
    </source>
</evidence>
<keyword evidence="3" id="KW-0677">Repeat</keyword>
<evidence type="ECO:0000259" key="12">
    <source>
        <dbReference type="PROSITE" id="PS51760"/>
    </source>
</evidence>
<accession>A0A8B8E848</accession>
<dbReference type="InterPro" id="IPR001000">
    <property type="entry name" value="GH10_dom"/>
</dbReference>
<dbReference type="SMART" id="SM00336">
    <property type="entry name" value="BBOX"/>
    <property type="match status" value="2"/>
</dbReference>
<dbReference type="OrthoDB" id="10003807at2759"/>
<keyword evidence="4 9" id="KW-0863">Zinc-finger</keyword>
<proteinExistence type="inferred from homology"/>
<dbReference type="InterPro" id="IPR013083">
    <property type="entry name" value="Znf_RING/FYVE/PHD"/>
</dbReference>
<dbReference type="InterPro" id="IPR000315">
    <property type="entry name" value="Znf_B-box"/>
</dbReference>
<dbReference type="Gene3D" id="2.60.120.260">
    <property type="entry name" value="Galactose-binding domain-like"/>
    <property type="match status" value="1"/>
</dbReference>
<dbReference type="RefSeq" id="XP_022335849.1">
    <property type="nucleotide sequence ID" value="XM_022480141.1"/>
</dbReference>
<keyword evidence="13" id="KW-1185">Reference proteome</keyword>
<evidence type="ECO:0000256" key="7">
    <source>
        <dbReference type="ARBA" id="ARBA00023277"/>
    </source>
</evidence>
<organism evidence="13 14">
    <name type="scientific">Crassostrea virginica</name>
    <name type="common">Eastern oyster</name>
    <dbReference type="NCBI Taxonomy" id="6565"/>
    <lineage>
        <taxon>Eukaryota</taxon>
        <taxon>Metazoa</taxon>
        <taxon>Spiralia</taxon>
        <taxon>Lophotrochozoa</taxon>
        <taxon>Mollusca</taxon>
        <taxon>Bivalvia</taxon>
        <taxon>Autobranchia</taxon>
        <taxon>Pteriomorphia</taxon>
        <taxon>Ostreida</taxon>
        <taxon>Ostreoidea</taxon>
        <taxon>Ostreidae</taxon>
        <taxon>Crassostrea</taxon>
    </lineage>
</organism>
<evidence type="ECO:0000313" key="13">
    <source>
        <dbReference type="Proteomes" id="UP000694844"/>
    </source>
</evidence>
<dbReference type="PROSITE" id="PS50089">
    <property type="entry name" value="ZF_RING_2"/>
    <property type="match status" value="1"/>
</dbReference>